<proteinExistence type="predicted"/>
<evidence type="ECO:0000313" key="2">
    <source>
        <dbReference type="Proteomes" id="UP001341840"/>
    </source>
</evidence>
<keyword evidence="1" id="KW-0808">Transferase</keyword>
<comment type="caution">
    <text evidence="1">The sequence shown here is derived from an EMBL/GenBank/DDBJ whole genome shotgun (WGS) entry which is preliminary data.</text>
</comment>
<keyword evidence="2" id="KW-1185">Reference proteome</keyword>
<dbReference type="EMBL" id="JASCZI010272190">
    <property type="protein sequence ID" value="MED6220905.1"/>
    <property type="molecule type" value="Genomic_DNA"/>
</dbReference>
<dbReference type="PANTHER" id="PTHR43061:SF1">
    <property type="entry name" value="GTP DIPHOSPHOKINASE RSH1, CHLOROPLASTIC-RELATED"/>
    <property type="match status" value="1"/>
</dbReference>
<sequence>MGVVAGLLHHTVEDTNLVIFKRLETKVSKLGKLKYKNENGSVQDVKAEDLQQMFMAMTEEANIARETLQVFAPLAKLLGKYEV</sequence>
<protein>
    <submittedName>
        <fullName evidence="1">GTP diphosphokinase rsh1 chloroplastic</fullName>
        <ecNumber evidence="1">2.7.6.5</ecNumber>
    </submittedName>
</protein>
<organism evidence="1 2">
    <name type="scientific">Stylosanthes scabra</name>
    <dbReference type="NCBI Taxonomy" id="79078"/>
    <lineage>
        <taxon>Eukaryota</taxon>
        <taxon>Viridiplantae</taxon>
        <taxon>Streptophyta</taxon>
        <taxon>Embryophyta</taxon>
        <taxon>Tracheophyta</taxon>
        <taxon>Spermatophyta</taxon>
        <taxon>Magnoliopsida</taxon>
        <taxon>eudicotyledons</taxon>
        <taxon>Gunneridae</taxon>
        <taxon>Pentapetalae</taxon>
        <taxon>rosids</taxon>
        <taxon>fabids</taxon>
        <taxon>Fabales</taxon>
        <taxon>Fabaceae</taxon>
        <taxon>Papilionoideae</taxon>
        <taxon>50 kb inversion clade</taxon>
        <taxon>dalbergioids sensu lato</taxon>
        <taxon>Dalbergieae</taxon>
        <taxon>Pterocarpus clade</taxon>
        <taxon>Stylosanthes</taxon>
    </lineage>
</organism>
<gene>
    <name evidence="1" type="primary">RSH1_3</name>
    <name evidence="1" type="ORF">PIB30_049286</name>
</gene>
<reference evidence="1 2" key="1">
    <citation type="journal article" date="2023" name="Plants (Basel)">
        <title>Bridging the Gap: Combining Genomics and Transcriptomics Approaches to Understand Stylosanthes scabra, an Orphan Legume from the Brazilian Caatinga.</title>
        <authorList>
            <person name="Ferreira-Neto J.R.C."/>
            <person name="da Silva M.D."/>
            <person name="Binneck E."/>
            <person name="de Melo N.F."/>
            <person name="da Silva R.H."/>
            <person name="de Melo A.L.T.M."/>
            <person name="Pandolfi V."/>
            <person name="Bustamante F.O."/>
            <person name="Brasileiro-Vidal A.C."/>
            <person name="Benko-Iseppon A.M."/>
        </authorList>
    </citation>
    <scope>NUCLEOTIDE SEQUENCE [LARGE SCALE GENOMIC DNA]</scope>
    <source>
        <tissue evidence="1">Leaves</tissue>
    </source>
</reference>
<dbReference type="GO" id="GO:0008728">
    <property type="term" value="F:GTP diphosphokinase activity"/>
    <property type="evidence" value="ECO:0007669"/>
    <property type="project" value="UniProtKB-EC"/>
</dbReference>
<evidence type="ECO:0000313" key="1">
    <source>
        <dbReference type="EMBL" id="MED6220905.1"/>
    </source>
</evidence>
<dbReference type="EC" id="2.7.6.5" evidence="1"/>
<dbReference type="Proteomes" id="UP001341840">
    <property type="component" value="Unassembled WGS sequence"/>
</dbReference>
<dbReference type="SUPFAM" id="SSF109604">
    <property type="entry name" value="HD-domain/PDEase-like"/>
    <property type="match status" value="1"/>
</dbReference>
<name>A0ABU6ZG10_9FABA</name>
<dbReference type="PANTHER" id="PTHR43061">
    <property type="entry name" value="GTP DIPHOSPHOKINASE RSH1, CHLOROPLASTIC-RELATED"/>
    <property type="match status" value="1"/>
</dbReference>
<accession>A0ABU6ZG10</accession>